<feature type="chain" id="PRO_5004732012" evidence="1">
    <location>
        <begin position="19"/>
        <end position="240"/>
    </location>
</feature>
<feature type="signal peptide" evidence="1">
    <location>
        <begin position="1"/>
        <end position="18"/>
    </location>
</feature>
<dbReference type="AlphaFoldDB" id="V5C8W9"/>
<dbReference type="eggNOG" id="ENOG5033FTP">
    <property type="taxonomic scope" value="Bacteria"/>
</dbReference>
<accession>V5C8W9</accession>
<gene>
    <name evidence="2" type="ORF">MGMO_34c00220</name>
</gene>
<protein>
    <submittedName>
        <fullName evidence="2">PEP-CTERM putative exosortase interaction domain-containing protein</fullName>
    </submittedName>
</protein>
<keyword evidence="3" id="KW-1185">Reference proteome</keyword>
<dbReference type="OrthoDB" id="6400733at2"/>
<evidence type="ECO:0000313" key="3">
    <source>
        <dbReference type="Proteomes" id="UP000017842"/>
    </source>
</evidence>
<keyword evidence="1" id="KW-0732">Signal</keyword>
<name>V5C8W9_9GAMM</name>
<comment type="caution">
    <text evidence="2">The sequence shown here is derived from an EMBL/GenBank/DDBJ whole genome shotgun (WGS) entry which is preliminary data.</text>
</comment>
<dbReference type="EMBL" id="AYLO01000033">
    <property type="protein sequence ID" value="ESS73178.1"/>
    <property type="molecule type" value="Genomic_DNA"/>
</dbReference>
<dbReference type="RefSeq" id="WP_023493841.1">
    <property type="nucleotide sequence ID" value="NZ_AYLO01000033.1"/>
</dbReference>
<evidence type="ECO:0000313" key="2">
    <source>
        <dbReference type="EMBL" id="ESS73178.1"/>
    </source>
</evidence>
<evidence type="ECO:0000256" key="1">
    <source>
        <dbReference type="SAM" id="SignalP"/>
    </source>
</evidence>
<proteinExistence type="predicted"/>
<organism evidence="2 3">
    <name type="scientific">Methyloglobulus morosus KoM1</name>
    <dbReference type="NCBI Taxonomy" id="1116472"/>
    <lineage>
        <taxon>Bacteria</taxon>
        <taxon>Pseudomonadati</taxon>
        <taxon>Pseudomonadota</taxon>
        <taxon>Gammaproteobacteria</taxon>
        <taxon>Methylococcales</taxon>
        <taxon>Methylococcaceae</taxon>
        <taxon>Methyloglobulus</taxon>
    </lineage>
</organism>
<reference evidence="2 3" key="1">
    <citation type="journal article" date="2013" name="Genome Announc.">
        <title>Draft Genome Sequence of the Methanotrophic Gammaproteobacterium Methyloglobulus morosus DSM 22980 Strain KoM1.</title>
        <authorList>
            <person name="Poehlein A."/>
            <person name="Deutzmann J.S."/>
            <person name="Daniel R."/>
            <person name="Simeonova D.D."/>
        </authorList>
    </citation>
    <scope>NUCLEOTIDE SEQUENCE [LARGE SCALE GENOMIC DNA]</scope>
    <source>
        <strain evidence="2 3">KoM1</strain>
    </source>
</reference>
<sequence length="240" mass="25660">MKKLFLVATLFTCKSLSAAIVLDFEDVGDQASINDFYNGGKSSSGASGHNYGIHFSNDATGLINSNVDFKYSGNFANEPSASTVTVFRNGGVATMNVASGFDTGFSFFYSYSSHESASVDIYGGQNGTGELLGSLHLNTNFDQGCTNNPSGYYCHWNPIGLQFKGIAKSVVFGGPPEYALFDNLTLGSATPSKVPITGVFWFMGPCLLALLSMGRRAVAPISDSVIVRILVSARLRSRYR</sequence>
<dbReference type="Proteomes" id="UP000017842">
    <property type="component" value="Unassembled WGS sequence"/>
</dbReference>